<keyword evidence="2" id="KW-1185">Reference proteome</keyword>
<sequence length="76" mass="9232">MNHFSQTHSKMNTERELLHPCHYLLKLIFMQISIHVICVTHKPLRRKWPYTMKSHRNSYVSVVDTDMRIHHDVVKH</sequence>
<evidence type="ECO:0000313" key="1">
    <source>
        <dbReference type="EMBL" id="KRZ70220.1"/>
    </source>
</evidence>
<accession>A0A0V1MF26</accession>
<protein>
    <submittedName>
        <fullName evidence="1">Uncharacterized protein</fullName>
    </submittedName>
</protein>
<name>A0A0V1MF26_9BILA</name>
<dbReference type="Proteomes" id="UP000054843">
    <property type="component" value="Unassembled WGS sequence"/>
</dbReference>
<dbReference type="EMBL" id="JYDO01000118">
    <property type="protein sequence ID" value="KRZ70220.1"/>
    <property type="molecule type" value="Genomic_DNA"/>
</dbReference>
<reference evidence="1 2" key="1">
    <citation type="submission" date="2015-01" db="EMBL/GenBank/DDBJ databases">
        <title>Evolution of Trichinella species and genotypes.</title>
        <authorList>
            <person name="Korhonen P.K."/>
            <person name="Edoardo P."/>
            <person name="Giuseppe L.R."/>
            <person name="Gasser R.B."/>
        </authorList>
    </citation>
    <scope>NUCLEOTIDE SEQUENCE [LARGE SCALE GENOMIC DNA]</scope>
    <source>
        <strain evidence="1">ISS1980</strain>
    </source>
</reference>
<proteinExistence type="predicted"/>
<organism evidence="1 2">
    <name type="scientific">Trichinella papuae</name>
    <dbReference type="NCBI Taxonomy" id="268474"/>
    <lineage>
        <taxon>Eukaryota</taxon>
        <taxon>Metazoa</taxon>
        <taxon>Ecdysozoa</taxon>
        <taxon>Nematoda</taxon>
        <taxon>Enoplea</taxon>
        <taxon>Dorylaimia</taxon>
        <taxon>Trichinellida</taxon>
        <taxon>Trichinellidae</taxon>
        <taxon>Trichinella</taxon>
    </lineage>
</organism>
<gene>
    <name evidence="1" type="ORF">T10_5041</name>
</gene>
<comment type="caution">
    <text evidence="1">The sequence shown here is derived from an EMBL/GenBank/DDBJ whole genome shotgun (WGS) entry which is preliminary data.</text>
</comment>
<evidence type="ECO:0000313" key="2">
    <source>
        <dbReference type="Proteomes" id="UP000054843"/>
    </source>
</evidence>
<dbReference type="AlphaFoldDB" id="A0A0V1MF26"/>